<evidence type="ECO:0000313" key="4">
    <source>
        <dbReference type="Proteomes" id="UP000503462"/>
    </source>
</evidence>
<name>A0A6H0XSK7_9PEZI</name>
<dbReference type="PROSITE" id="PS00166">
    <property type="entry name" value="ENOYL_COA_HYDRATASE"/>
    <property type="match status" value="1"/>
</dbReference>
<dbReference type="EMBL" id="CP051140">
    <property type="protein sequence ID" value="QIW97640.1"/>
    <property type="molecule type" value="Genomic_DNA"/>
</dbReference>
<dbReference type="OrthoDB" id="410701at2759"/>
<comment type="similarity">
    <text evidence="2">Belongs to the enoyl-CoA hydratase/isomerase family.</text>
</comment>
<dbReference type="PANTHER" id="PTHR43459:SF1">
    <property type="entry name" value="EG:BACN32G11.4 PROTEIN"/>
    <property type="match status" value="1"/>
</dbReference>
<dbReference type="AlphaFoldDB" id="A0A6H0XSK7"/>
<organism evidence="3 4">
    <name type="scientific">Peltaster fructicola</name>
    <dbReference type="NCBI Taxonomy" id="286661"/>
    <lineage>
        <taxon>Eukaryota</taxon>
        <taxon>Fungi</taxon>
        <taxon>Dikarya</taxon>
        <taxon>Ascomycota</taxon>
        <taxon>Pezizomycotina</taxon>
        <taxon>Dothideomycetes</taxon>
        <taxon>Dothideomycetes incertae sedis</taxon>
        <taxon>Peltaster</taxon>
    </lineage>
</organism>
<dbReference type="Gene3D" id="3.90.226.10">
    <property type="entry name" value="2-enoyl-CoA Hydratase, Chain A, domain 1"/>
    <property type="match status" value="1"/>
</dbReference>
<dbReference type="InterPro" id="IPR018376">
    <property type="entry name" value="Enoyl-CoA_hyd/isom_CS"/>
</dbReference>
<keyword evidence="1" id="KW-0843">Virulence</keyword>
<dbReference type="InterPro" id="IPR029045">
    <property type="entry name" value="ClpP/crotonase-like_dom_sf"/>
</dbReference>
<evidence type="ECO:0000256" key="1">
    <source>
        <dbReference type="ARBA" id="ARBA00023026"/>
    </source>
</evidence>
<keyword evidence="4" id="KW-1185">Reference proteome</keyword>
<dbReference type="Proteomes" id="UP000503462">
    <property type="component" value="Chromosome 2"/>
</dbReference>
<reference evidence="3 4" key="1">
    <citation type="journal article" date="2016" name="Sci. Rep.">
        <title>Peltaster fructicola genome reveals evolution from an invasive phytopathogen to an ectophytic parasite.</title>
        <authorList>
            <person name="Xu C."/>
            <person name="Chen H."/>
            <person name="Gleason M.L."/>
            <person name="Xu J.R."/>
            <person name="Liu H."/>
            <person name="Zhang R."/>
            <person name="Sun G."/>
        </authorList>
    </citation>
    <scope>NUCLEOTIDE SEQUENCE [LARGE SCALE GENOMIC DNA]</scope>
    <source>
        <strain evidence="3 4">LNHT1506</strain>
    </source>
</reference>
<evidence type="ECO:0000256" key="2">
    <source>
        <dbReference type="RuleBase" id="RU003707"/>
    </source>
</evidence>
<dbReference type="GO" id="GO:0003824">
    <property type="term" value="F:catalytic activity"/>
    <property type="evidence" value="ECO:0007669"/>
    <property type="project" value="InterPro"/>
</dbReference>
<dbReference type="CDD" id="cd06558">
    <property type="entry name" value="crotonase-like"/>
    <property type="match status" value="1"/>
</dbReference>
<sequence>MAYDKLSCLRVSVQDGIAHVTLDHPPINLLDEVMSQELDQLTQELELDTSVRVVILQSAIPEFFMAHSGLARVTAGPRSPKEVSTTPAFRLTQVIGERLRNMPKVTIAKVEGRARGGGNEIVIAADMTFAARETALFGQPEVMVGLVPGGGSTQRLPPLIGRGRALEVLLGGEDFSASMAEQYGWINRALDAQELGPFVDALAHRIASFPSHTVAHIKAAVNLGSQALIPSNLLVEAQQANVCVASDVTRARVSEGLSLGMETFEGELNLPAFAGKLSPLR</sequence>
<evidence type="ECO:0008006" key="5">
    <source>
        <dbReference type="Google" id="ProtNLM"/>
    </source>
</evidence>
<dbReference type="Pfam" id="PF00378">
    <property type="entry name" value="ECH_1"/>
    <property type="match status" value="1"/>
</dbReference>
<gene>
    <name evidence="3" type="ORF">AMS68_003158</name>
</gene>
<proteinExistence type="inferred from homology"/>
<evidence type="ECO:0000313" key="3">
    <source>
        <dbReference type="EMBL" id="QIW97640.1"/>
    </source>
</evidence>
<dbReference type="SUPFAM" id="SSF52096">
    <property type="entry name" value="ClpP/crotonase"/>
    <property type="match status" value="1"/>
</dbReference>
<protein>
    <recommendedName>
        <fullName evidence="5">Enoyl-CoA hydratase</fullName>
    </recommendedName>
</protein>
<dbReference type="PANTHER" id="PTHR43459">
    <property type="entry name" value="ENOYL-COA HYDRATASE"/>
    <property type="match status" value="1"/>
</dbReference>
<dbReference type="InterPro" id="IPR001753">
    <property type="entry name" value="Enoyl-CoA_hydra/iso"/>
</dbReference>
<accession>A0A6H0XSK7</accession>